<dbReference type="Gene3D" id="3.40.50.10310">
    <property type="entry name" value="Creatininase"/>
    <property type="match status" value="1"/>
</dbReference>
<evidence type="ECO:0000313" key="5">
    <source>
        <dbReference type="EMBL" id="AWR96967.1"/>
    </source>
</evidence>
<dbReference type="AlphaFoldDB" id="A0A2U9ILS3"/>
<dbReference type="GO" id="GO:0009231">
    <property type="term" value="P:riboflavin biosynthetic process"/>
    <property type="evidence" value="ECO:0007669"/>
    <property type="project" value="TreeGrafter"/>
</dbReference>
<accession>A0A2U9ILS3</accession>
<dbReference type="PANTHER" id="PTHR35005">
    <property type="entry name" value="3-DEHYDRO-SCYLLO-INOSOSE HYDROLASE"/>
    <property type="match status" value="1"/>
</dbReference>
<gene>
    <name evidence="5" type="ORF">DFR86_04925</name>
</gene>
<dbReference type="GeneID" id="36837288"/>
<name>A0A2U9ILS3_9CREN</name>
<dbReference type="GO" id="GO:0016811">
    <property type="term" value="F:hydrolase activity, acting on carbon-nitrogen (but not peptide) bonds, in linear amides"/>
    <property type="evidence" value="ECO:0007669"/>
    <property type="project" value="TreeGrafter"/>
</dbReference>
<dbReference type="InterPro" id="IPR024087">
    <property type="entry name" value="Creatininase-like_sf"/>
</dbReference>
<dbReference type="SUPFAM" id="SSF102215">
    <property type="entry name" value="Creatininase"/>
    <property type="match status" value="1"/>
</dbReference>
<dbReference type="InterPro" id="IPR003785">
    <property type="entry name" value="Creatininase/forma_Hydrolase"/>
</dbReference>
<dbReference type="GO" id="GO:0046872">
    <property type="term" value="F:metal ion binding"/>
    <property type="evidence" value="ECO:0007669"/>
    <property type="project" value="UniProtKB-KW"/>
</dbReference>
<reference evidence="5 6" key="1">
    <citation type="submission" date="2018-05" db="EMBL/GenBank/DDBJ databases">
        <title>Complete Genome Sequences of Extremely Thermoacidophilic, Metal-Mobilizing Type-Strain Members of the Archaeal Family Sulfolobaceae: Acidianus brierleyi DSM-1651T, Acidianus sulfidivorans DSM-18786T, Metallosphaera hakonensis DSM-7519T, and Metallosphaera prunae DSM-10039T.</title>
        <authorList>
            <person name="Counts J.A."/>
            <person name="Kelly R.M."/>
        </authorList>
    </citation>
    <scope>NUCLEOTIDE SEQUENCE [LARGE SCALE GENOMIC DNA]</scope>
    <source>
        <strain evidence="5 6">JP7</strain>
    </source>
</reference>
<dbReference type="Pfam" id="PF02633">
    <property type="entry name" value="Creatininase"/>
    <property type="match status" value="1"/>
</dbReference>
<dbReference type="Proteomes" id="UP000248410">
    <property type="component" value="Chromosome"/>
</dbReference>
<keyword evidence="2" id="KW-0479">Metal-binding</keyword>
<dbReference type="EMBL" id="CP029288">
    <property type="protein sequence ID" value="AWR96967.1"/>
    <property type="molecule type" value="Genomic_DNA"/>
</dbReference>
<organism evidence="5 6">
    <name type="scientific">Acidianus sulfidivorans JP7</name>
    <dbReference type="NCBI Taxonomy" id="619593"/>
    <lineage>
        <taxon>Archaea</taxon>
        <taxon>Thermoproteota</taxon>
        <taxon>Thermoprotei</taxon>
        <taxon>Sulfolobales</taxon>
        <taxon>Sulfolobaceae</taxon>
        <taxon>Acidianus</taxon>
    </lineage>
</organism>
<evidence type="ECO:0000256" key="1">
    <source>
        <dbReference type="ARBA" id="ARBA00001947"/>
    </source>
</evidence>
<dbReference type="OrthoDB" id="46121at2157"/>
<evidence type="ECO:0000256" key="2">
    <source>
        <dbReference type="ARBA" id="ARBA00022723"/>
    </source>
</evidence>
<dbReference type="KEGG" id="asul:DFR86_04925"/>
<keyword evidence="6" id="KW-1185">Reference proteome</keyword>
<sequence>MYLLYSTRDEIKGKIGLLPVGSVEQHGPHLPMGTDIIIAEDIAKSVEKEFPDYVVLFPSIYYGCSLEHNGFPYLGVGYISFYNYILDIIQKSKEIFKSIIIVNGHGGNESILDVIRRQVNFSSNDKFRLYIFSMVGRDKDLLDSIDMHAGSIETSRMKYLHPELVREEKIKEIKDFSVKEGVFKTITTKEANPYGVINIGEFKIDPEKGKESIQRAIEDLKKLVMDIIKSS</sequence>
<keyword evidence="4" id="KW-0862">Zinc</keyword>
<dbReference type="PANTHER" id="PTHR35005:SF1">
    <property type="entry name" value="2-AMINO-5-FORMYLAMINO-6-RIBOSYLAMINOPYRIMIDIN-4(3H)-ONE 5'-MONOPHOSPHATE DEFORMYLASE"/>
    <property type="match status" value="1"/>
</dbReference>
<keyword evidence="3" id="KW-0378">Hydrolase</keyword>
<dbReference type="RefSeq" id="WP_110379857.1">
    <property type="nucleotide sequence ID" value="NZ_CP029288.2"/>
</dbReference>
<comment type="cofactor">
    <cofactor evidence="1">
        <name>Zn(2+)</name>
        <dbReference type="ChEBI" id="CHEBI:29105"/>
    </cofactor>
</comment>
<protein>
    <submittedName>
        <fullName evidence="5">Creatininase</fullName>
    </submittedName>
</protein>
<evidence type="ECO:0000256" key="4">
    <source>
        <dbReference type="ARBA" id="ARBA00022833"/>
    </source>
</evidence>
<evidence type="ECO:0000256" key="3">
    <source>
        <dbReference type="ARBA" id="ARBA00022801"/>
    </source>
</evidence>
<evidence type="ECO:0000313" key="6">
    <source>
        <dbReference type="Proteomes" id="UP000248410"/>
    </source>
</evidence>
<proteinExistence type="predicted"/>